<dbReference type="AlphaFoldDB" id="A0A835XY41"/>
<dbReference type="EMBL" id="JAEHOE010000056">
    <property type="protein sequence ID" value="KAG2491153.1"/>
    <property type="molecule type" value="Genomic_DNA"/>
</dbReference>
<evidence type="ECO:0000313" key="1">
    <source>
        <dbReference type="EMBL" id="KAG2491153.1"/>
    </source>
</evidence>
<gene>
    <name evidence="1" type="ORF">HYH03_010594</name>
</gene>
<keyword evidence="2" id="KW-1185">Reference proteome</keyword>
<proteinExistence type="predicted"/>
<organism evidence="1 2">
    <name type="scientific">Edaphochlamys debaryana</name>
    <dbReference type="NCBI Taxonomy" id="47281"/>
    <lineage>
        <taxon>Eukaryota</taxon>
        <taxon>Viridiplantae</taxon>
        <taxon>Chlorophyta</taxon>
        <taxon>core chlorophytes</taxon>
        <taxon>Chlorophyceae</taxon>
        <taxon>CS clade</taxon>
        <taxon>Chlamydomonadales</taxon>
        <taxon>Chlamydomonadales incertae sedis</taxon>
        <taxon>Edaphochlamys</taxon>
    </lineage>
</organism>
<sequence length="97" mass="10042">MAATSGSWTPGGGCRAVTLHSRGPGVPLDAAAVSVTQAPCGWRLPYLCMPYDVLQSLGAQDAWAQQPQQRPTSAEVLARLTEILEDLASGSGTSSSK</sequence>
<comment type="caution">
    <text evidence="1">The sequence shown here is derived from an EMBL/GenBank/DDBJ whole genome shotgun (WGS) entry which is preliminary data.</text>
</comment>
<accession>A0A835XY41</accession>
<dbReference type="Proteomes" id="UP000612055">
    <property type="component" value="Unassembled WGS sequence"/>
</dbReference>
<evidence type="ECO:0000313" key="2">
    <source>
        <dbReference type="Proteomes" id="UP000612055"/>
    </source>
</evidence>
<protein>
    <submittedName>
        <fullName evidence="1">Uncharacterized protein</fullName>
    </submittedName>
</protein>
<reference evidence="1" key="1">
    <citation type="journal article" date="2020" name="bioRxiv">
        <title>Comparative genomics of Chlamydomonas.</title>
        <authorList>
            <person name="Craig R.J."/>
            <person name="Hasan A.R."/>
            <person name="Ness R.W."/>
            <person name="Keightley P.D."/>
        </authorList>
    </citation>
    <scope>NUCLEOTIDE SEQUENCE</scope>
    <source>
        <strain evidence="1">CCAP 11/70</strain>
    </source>
</reference>
<name>A0A835XY41_9CHLO</name>